<feature type="non-terminal residue" evidence="2">
    <location>
        <position position="205"/>
    </location>
</feature>
<dbReference type="Proteomes" id="UP000023152">
    <property type="component" value="Unassembled WGS sequence"/>
</dbReference>
<proteinExistence type="predicted"/>
<sequence>TRTSNLIDLKWYFCKYKKNLMETKKRYKLMLPFLAIISLKQEYKFLLGNKNIYVTELKDHFIAVDYKLTGKLEAFDESKKELQNIRKESQESDIILLFVLIFYLLFYLFNFFLILKKNITTFAEKYIRLVLTQKHEINGNDKDNYVSTTHLHPHLFHSFISPSPAAERKKKHTVKKLWIDMELLRIFNEIQQSHKVAEGNKKRVK</sequence>
<comment type="caution">
    <text evidence="2">The sequence shown here is derived from an EMBL/GenBank/DDBJ whole genome shotgun (WGS) entry which is preliminary data.</text>
</comment>
<keyword evidence="1" id="KW-0472">Membrane</keyword>
<evidence type="ECO:0000313" key="3">
    <source>
        <dbReference type="Proteomes" id="UP000023152"/>
    </source>
</evidence>
<keyword evidence="1" id="KW-0812">Transmembrane</keyword>
<feature type="transmembrane region" description="Helical" evidence="1">
    <location>
        <begin position="94"/>
        <end position="115"/>
    </location>
</feature>
<feature type="non-terminal residue" evidence="2">
    <location>
        <position position="1"/>
    </location>
</feature>
<reference evidence="2 3" key="1">
    <citation type="journal article" date="2013" name="Curr. Biol.">
        <title>The Genome of the Foraminiferan Reticulomyxa filosa.</title>
        <authorList>
            <person name="Glockner G."/>
            <person name="Hulsmann N."/>
            <person name="Schleicher M."/>
            <person name="Noegel A.A."/>
            <person name="Eichinger L."/>
            <person name="Gallinger C."/>
            <person name="Pawlowski J."/>
            <person name="Sierra R."/>
            <person name="Euteneuer U."/>
            <person name="Pillet L."/>
            <person name="Moustafa A."/>
            <person name="Platzer M."/>
            <person name="Groth M."/>
            <person name="Szafranski K."/>
            <person name="Schliwa M."/>
        </authorList>
    </citation>
    <scope>NUCLEOTIDE SEQUENCE [LARGE SCALE GENOMIC DNA]</scope>
</reference>
<accession>X6LBM6</accession>
<keyword evidence="3" id="KW-1185">Reference proteome</keyword>
<gene>
    <name evidence="2" type="ORF">RFI_38569</name>
</gene>
<evidence type="ECO:0000313" key="2">
    <source>
        <dbReference type="EMBL" id="ETN98918.1"/>
    </source>
</evidence>
<dbReference type="AlphaFoldDB" id="X6LBM6"/>
<dbReference type="EMBL" id="ASPP01045415">
    <property type="protein sequence ID" value="ETN98918.1"/>
    <property type="molecule type" value="Genomic_DNA"/>
</dbReference>
<protein>
    <submittedName>
        <fullName evidence="2">Uncharacterized protein</fullName>
    </submittedName>
</protein>
<name>X6LBM6_RETFI</name>
<organism evidence="2 3">
    <name type="scientific">Reticulomyxa filosa</name>
    <dbReference type="NCBI Taxonomy" id="46433"/>
    <lineage>
        <taxon>Eukaryota</taxon>
        <taxon>Sar</taxon>
        <taxon>Rhizaria</taxon>
        <taxon>Retaria</taxon>
        <taxon>Foraminifera</taxon>
        <taxon>Monothalamids</taxon>
        <taxon>Reticulomyxidae</taxon>
        <taxon>Reticulomyxa</taxon>
    </lineage>
</organism>
<evidence type="ECO:0000256" key="1">
    <source>
        <dbReference type="SAM" id="Phobius"/>
    </source>
</evidence>
<keyword evidence="1" id="KW-1133">Transmembrane helix</keyword>